<dbReference type="InterPro" id="IPR001478">
    <property type="entry name" value="PDZ"/>
</dbReference>
<evidence type="ECO:0000256" key="2">
    <source>
        <dbReference type="ARBA" id="ARBA00022670"/>
    </source>
</evidence>
<comment type="similarity">
    <text evidence="1">Belongs to the peptidase S1C family.</text>
</comment>
<accession>A0A1H9YLC9</accession>
<dbReference type="PRINTS" id="PR00834">
    <property type="entry name" value="PROTEASES2C"/>
</dbReference>
<evidence type="ECO:0000313" key="6">
    <source>
        <dbReference type="EMBL" id="SES69897.1"/>
    </source>
</evidence>
<dbReference type="Gene3D" id="2.30.42.10">
    <property type="match status" value="1"/>
</dbReference>
<evidence type="ECO:0000256" key="3">
    <source>
        <dbReference type="ARBA" id="ARBA00022801"/>
    </source>
</evidence>
<dbReference type="Proteomes" id="UP000199800">
    <property type="component" value="Unassembled WGS sequence"/>
</dbReference>
<dbReference type="PANTHER" id="PTHR43343">
    <property type="entry name" value="PEPTIDASE S12"/>
    <property type="match status" value="1"/>
</dbReference>
<dbReference type="OrthoDB" id="9758917at2"/>
<evidence type="ECO:0000256" key="1">
    <source>
        <dbReference type="ARBA" id="ARBA00010541"/>
    </source>
</evidence>
<dbReference type="InterPro" id="IPR051201">
    <property type="entry name" value="Chloro_Bact_Ser_Proteases"/>
</dbReference>
<dbReference type="InterPro" id="IPR036034">
    <property type="entry name" value="PDZ_sf"/>
</dbReference>
<reference evidence="6 7" key="1">
    <citation type="submission" date="2016-10" db="EMBL/GenBank/DDBJ databases">
        <authorList>
            <person name="de Groot N.N."/>
        </authorList>
    </citation>
    <scope>NUCLEOTIDE SEQUENCE [LARGE SCALE GENOMIC DNA]</scope>
    <source>
        <strain evidence="6 7">DSM 1801</strain>
    </source>
</reference>
<gene>
    <name evidence="6" type="ORF">SAMN04487772_10289</name>
</gene>
<feature type="compositionally biased region" description="Polar residues" evidence="4">
    <location>
        <begin position="425"/>
        <end position="436"/>
    </location>
</feature>
<dbReference type="EMBL" id="FOHN01000002">
    <property type="protein sequence ID" value="SES69897.1"/>
    <property type="molecule type" value="Genomic_DNA"/>
</dbReference>
<feature type="domain" description="PDZ" evidence="5">
    <location>
        <begin position="312"/>
        <end position="401"/>
    </location>
</feature>
<dbReference type="PROSITE" id="PS50106">
    <property type="entry name" value="PDZ"/>
    <property type="match status" value="1"/>
</dbReference>
<evidence type="ECO:0000256" key="4">
    <source>
        <dbReference type="SAM" id="MobiDB-lite"/>
    </source>
</evidence>
<sequence>MDQQNWNNSPNGNPYQNPRDKKPKRKMSFRAKMVLGLAGALLVGMAAGASYKFSDLSQGFPSQRSEFEKQLAKDTYVNEKPLENTAVLTDVELENDVTKVIEENMPSIVSITCQVESTVTSMFGQTYSQMQQGAGSGIIIGEDDMYYYISTNNHVIAGAKTITVTFCDDKDVNAAVKGTDSTGDLAVITVRKRQMEDSTKKAIRIAKLGDSESAKVGDTVVAIGNALGLGQSSTVGVISALDREVSVSNVKRTLIQTDAAINAGNSGGALLNLDGEVVGINSVKLVQDSIEGMCFAIPISNAQTILNELMNNEEVPKGKEGYLGLSGISVSEEESETYHIPLGVYVREVPKGGAAQKAGVQAGDVITKLNGVGTASIESLQERANSYKAGTEVSLTVERYQNGTYKEMELKLTLMSSADFGKLDYSSNTDKGNAGTNKEEENSQKGRQPEGDSSKKYSDEDMRKFYEYFKDYFGR</sequence>
<dbReference type="Pfam" id="PF13180">
    <property type="entry name" value="PDZ_2"/>
    <property type="match status" value="1"/>
</dbReference>
<keyword evidence="7" id="KW-1185">Reference proteome</keyword>
<dbReference type="PANTHER" id="PTHR43343:SF3">
    <property type="entry name" value="PROTEASE DO-LIKE 8, CHLOROPLASTIC"/>
    <property type="match status" value="1"/>
</dbReference>
<protein>
    <submittedName>
        <fullName evidence="6">Serine protease Do</fullName>
    </submittedName>
</protein>
<dbReference type="InterPro" id="IPR001940">
    <property type="entry name" value="Peptidase_S1C"/>
</dbReference>
<feature type="compositionally biased region" description="Basic and acidic residues" evidence="4">
    <location>
        <begin position="437"/>
        <end position="458"/>
    </location>
</feature>
<keyword evidence="3" id="KW-0378">Hydrolase</keyword>
<dbReference type="GO" id="GO:0006508">
    <property type="term" value="P:proteolysis"/>
    <property type="evidence" value="ECO:0007669"/>
    <property type="project" value="UniProtKB-KW"/>
</dbReference>
<dbReference type="RefSeq" id="WP_092475500.1">
    <property type="nucleotide sequence ID" value="NZ_FOHN01000002.1"/>
</dbReference>
<dbReference type="Gene3D" id="2.40.10.10">
    <property type="entry name" value="Trypsin-like serine proteases"/>
    <property type="match status" value="2"/>
</dbReference>
<dbReference type="STRING" id="29364.SAMN04487772_10289"/>
<dbReference type="InterPro" id="IPR043504">
    <property type="entry name" value="Peptidase_S1_PA_chymotrypsin"/>
</dbReference>
<dbReference type="SUPFAM" id="SSF50494">
    <property type="entry name" value="Trypsin-like serine proteases"/>
    <property type="match status" value="1"/>
</dbReference>
<dbReference type="SMART" id="SM00228">
    <property type="entry name" value="PDZ"/>
    <property type="match status" value="1"/>
</dbReference>
<evidence type="ECO:0000313" key="7">
    <source>
        <dbReference type="Proteomes" id="UP000199800"/>
    </source>
</evidence>
<dbReference type="GO" id="GO:0004252">
    <property type="term" value="F:serine-type endopeptidase activity"/>
    <property type="evidence" value="ECO:0007669"/>
    <property type="project" value="InterPro"/>
</dbReference>
<evidence type="ECO:0000259" key="5">
    <source>
        <dbReference type="PROSITE" id="PS50106"/>
    </source>
</evidence>
<dbReference type="AlphaFoldDB" id="A0A1H9YLC9"/>
<dbReference type="SUPFAM" id="SSF50156">
    <property type="entry name" value="PDZ domain-like"/>
    <property type="match status" value="1"/>
</dbReference>
<feature type="compositionally biased region" description="Polar residues" evidence="4">
    <location>
        <begin position="1"/>
        <end position="16"/>
    </location>
</feature>
<dbReference type="Pfam" id="PF13365">
    <property type="entry name" value="Trypsin_2"/>
    <property type="match status" value="1"/>
</dbReference>
<keyword evidence="2 6" id="KW-0645">Protease</keyword>
<dbReference type="InterPro" id="IPR009003">
    <property type="entry name" value="Peptidase_S1_PA"/>
</dbReference>
<feature type="region of interest" description="Disordered" evidence="4">
    <location>
        <begin position="1"/>
        <end position="23"/>
    </location>
</feature>
<name>A0A1H9YLC9_9FIRM</name>
<organism evidence="6 7">
    <name type="scientific">[Clostridium] polysaccharolyticum</name>
    <dbReference type="NCBI Taxonomy" id="29364"/>
    <lineage>
        <taxon>Bacteria</taxon>
        <taxon>Bacillati</taxon>
        <taxon>Bacillota</taxon>
        <taxon>Clostridia</taxon>
        <taxon>Lachnospirales</taxon>
        <taxon>Lachnospiraceae</taxon>
    </lineage>
</organism>
<proteinExistence type="inferred from homology"/>
<feature type="region of interest" description="Disordered" evidence="4">
    <location>
        <begin position="425"/>
        <end position="458"/>
    </location>
</feature>